<dbReference type="EMBL" id="JBBNAF010000002">
    <property type="protein sequence ID" value="KAK9162653.1"/>
    <property type="molecule type" value="Genomic_DNA"/>
</dbReference>
<dbReference type="AlphaFoldDB" id="A0AAP0Q0B9"/>
<sequence length="153" mass="17412">MQTPITLTRPIEAYTHAVQYTTNNFLNTTYTQPSFTNNIFLRFSCPVNRVIHVTLELQPLILDINVNPSLINLGHYNTLTQSTHSFDHTLTKSTDSWVTNTHPSISIIQTINYSLNICKITHSSTVNHQTITLHQEHSITQSNTMVDHSSLKH</sequence>
<proteinExistence type="predicted"/>
<protein>
    <submittedName>
        <fullName evidence="1">Uncharacterized protein</fullName>
    </submittedName>
</protein>
<keyword evidence="2" id="KW-1185">Reference proteome</keyword>
<organism evidence="1 2">
    <name type="scientific">Stephania yunnanensis</name>
    <dbReference type="NCBI Taxonomy" id="152371"/>
    <lineage>
        <taxon>Eukaryota</taxon>
        <taxon>Viridiplantae</taxon>
        <taxon>Streptophyta</taxon>
        <taxon>Embryophyta</taxon>
        <taxon>Tracheophyta</taxon>
        <taxon>Spermatophyta</taxon>
        <taxon>Magnoliopsida</taxon>
        <taxon>Ranunculales</taxon>
        <taxon>Menispermaceae</taxon>
        <taxon>Menispermoideae</taxon>
        <taxon>Cissampelideae</taxon>
        <taxon>Stephania</taxon>
    </lineage>
</organism>
<evidence type="ECO:0000313" key="1">
    <source>
        <dbReference type="EMBL" id="KAK9162653.1"/>
    </source>
</evidence>
<accession>A0AAP0Q0B9</accession>
<gene>
    <name evidence="1" type="ORF">Syun_003555</name>
</gene>
<evidence type="ECO:0000313" key="2">
    <source>
        <dbReference type="Proteomes" id="UP001420932"/>
    </source>
</evidence>
<reference evidence="1 2" key="1">
    <citation type="submission" date="2024-01" db="EMBL/GenBank/DDBJ databases">
        <title>Genome assemblies of Stephania.</title>
        <authorList>
            <person name="Yang L."/>
        </authorList>
    </citation>
    <scope>NUCLEOTIDE SEQUENCE [LARGE SCALE GENOMIC DNA]</scope>
    <source>
        <strain evidence="1">YNDBR</strain>
        <tissue evidence="1">Leaf</tissue>
    </source>
</reference>
<name>A0AAP0Q0B9_9MAGN</name>
<comment type="caution">
    <text evidence="1">The sequence shown here is derived from an EMBL/GenBank/DDBJ whole genome shotgun (WGS) entry which is preliminary data.</text>
</comment>
<dbReference type="Proteomes" id="UP001420932">
    <property type="component" value="Unassembled WGS sequence"/>
</dbReference>